<dbReference type="SUPFAM" id="SSF56601">
    <property type="entry name" value="beta-lactamase/transpeptidase-like"/>
    <property type="match status" value="1"/>
</dbReference>
<name>A0ABU6IHH1_9ACTN</name>
<reference evidence="11 12" key="1">
    <citation type="submission" date="2024-01" db="EMBL/GenBank/DDBJ databases">
        <title>novel species in genus Adlercreutzia.</title>
        <authorList>
            <person name="Liu X."/>
        </authorList>
    </citation>
    <scope>NUCLEOTIDE SEQUENCE [LARGE SCALE GENOMIC DNA]</scope>
    <source>
        <strain evidence="11 12">R7</strain>
    </source>
</reference>
<keyword evidence="12" id="KW-1185">Reference proteome</keyword>
<feature type="chain" id="PRO_5046826774" evidence="9">
    <location>
        <begin position="40"/>
        <end position="497"/>
    </location>
</feature>
<evidence type="ECO:0000256" key="7">
    <source>
        <dbReference type="RuleBase" id="RU004016"/>
    </source>
</evidence>
<feature type="region of interest" description="Disordered" evidence="8">
    <location>
        <begin position="476"/>
        <end position="497"/>
    </location>
</feature>
<keyword evidence="11" id="KW-0121">Carboxypeptidase</keyword>
<keyword evidence="6" id="KW-0961">Cell wall biogenesis/degradation</keyword>
<evidence type="ECO:0000256" key="9">
    <source>
        <dbReference type="SAM" id="SignalP"/>
    </source>
</evidence>
<keyword evidence="5" id="KW-0573">Peptidoglycan synthesis</keyword>
<feature type="compositionally biased region" description="Acidic residues" evidence="8">
    <location>
        <begin position="482"/>
        <end position="497"/>
    </location>
</feature>
<dbReference type="Proteomes" id="UP001349994">
    <property type="component" value="Unassembled WGS sequence"/>
</dbReference>
<evidence type="ECO:0000313" key="12">
    <source>
        <dbReference type="Proteomes" id="UP001349994"/>
    </source>
</evidence>
<dbReference type="InterPro" id="IPR018044">
    <property type="entry name" value="Peptidase_S11"/>
</dbReference>
<evidence type="ECO:0000256" key="6">
    <source>
        <dbReference type="ARBA" id="ARBA00023316"/>
    </source>
</evidence>
<evidence type="ECO:0000313" key="11">
    <source>
        <dbReference type="EMBL" id="MEC4175898.1"/>
    </source>
</evidence>
<sequence>MSIRANFTAAGRGTGRRALRALLAAALAASVLLPAPAFADVRGTDQLLGTTVAERGLPAVACPNVTARYAFVMDAAGTVYFSREADVQSHIASITKVMTAIVALDSGMPMDTVITVGEKAATVGESSADLRMGDKLSLKAALTGLMVSSGNDAAIAIAETVGATLAADGQDANEAFVAAMNAKAAELGMNDSLFANPHGLDIGEYDNEMYSTAHDVGLMCAYAMKNETFRSIVAQDKAQLAVTKPDGSTATIELTSTDLLLGVYEGACGIKTGYTEAAGNSFAGACNRGDGDLYAIVLGAPSESARFEDAKALFNWVYDNRMTYALAHSDQWVTADEDGTSAKVPLIAEVPHTAWLDKRVKATFADPGASVEVFAPEGNVSQELVTRDLPGAVHAGDVVGTMNFYQGNELIASQDLVAVEDSPAPDFLQGIGFWWERLWAGFGGRELVAAPVVVNQTPLIYSKASTGQSIEDIRAIAAGDDVVPDDDSASDGADEEE</sequence>
<organism evidence="11 12">
    <name type="scientific">Adlercreutzia wanghongyangiae</name>
    <dbReference type="NCBI Taxonomy" id="3111451"/>
    <lineage>
        <taxon>Bacteria</taxon>
        <taxon>Bacillati</taxon>
        <taxon>Actinomycetota</taxon>
        <taxon>Coriobacteriia</taxon>
        <taxon>Eggerthellales</taxon>
        <taxon>Eggerthellaceae</taxon>
        <taxon>Adlercreutzia</taxon>
    </lineage>
</organism>
<dbReference type="PANTHER" id="PTHR21581">
    <property type="entry name" value="D-ALANYL-D-ALANINE CARBOXYPEPTIDASE"/>
    <property type="match status" value="1"/>
</dbReference>
<dbReference type="PRINTS" id="PR00725">
    <property type="entry name" value="DADACBPTASE1"/>
</dbReference>
<dbReference type="EMBL" id="JAYMFF010000009">
    <property type="protein sequence ID" value="MEC4175898.1"/>
    <property type="molecule type" value="Genomic_DNA"/>
</dbReference>
<evidence type="ECO:0000256" key="3">
    <source>
        <dbReference type="ARBA" id="ARBA00022801"/>
    </source>
</evidence>
<comment type="caution">
    <text evidence="11">The sequence shown here is derived from an EMBL/GenBank/DDBJ whole genome shotgun (WGS) entry which is preliminary data.</text>
</comment>
<dbReference type="Gene3D" id="3.40.710.10">
    <property type="entry name" value="DD-peptidase/beta-lactamase superfamily"/>
    <property type="match status" value="1"/>
</dbReference>
<dbReference type="PANTHER" id="PTHR21581:SF33">
    <property type="entry name" value="D-ALANYL-D-ALANINE CARBOXYPEPTIDASE DACB"/>
    <property type="match status" value="1"/>
</dbReference>
<dbReference type="InterPro" id="IPR001967">
    <property type="entry name" value="Peptidase_S11_N"/>
</dbReference>
<keyword evidence="4" id="KW-0133">Cell shape</keyword>
<keyword evidence="11" id="KW-0645">Protease</keyword>
<dbReference type="GO" id="GO:0004180">
    <property type="term" value="F:carboxypeptidase activity"/>
    <property type="evidence" value="ECO:0007669"/>
    <property type="project" value="UniProtKB-KW"/>
</dbReference>
<dbReference type="EC" id="3.4.-.-" evidence="11"/>
<proteinExistence type="inferred from homology"/>
<feature type="domain" description="Peptidase S11 D-alanyl-D-alanine carboxypeptidase A N-terminal" evidence="10">
    <location>
        <begin position="61"/>
        <end position="301"/>
    </location>
</feature>
<evidence type="ECO:0000256" key="4">
    <source>
        <dbReference type="ARBA" id="ARBA00022960"/>
    </source>
</evidence>
<keyword evidence="3 11" id="KW-0378">Hydrolase</keyword>
<keyword evidence="2 9" id="KW-0732">Signal</keyword>
<evidence type="ECO:0000256" key="2">
    <source>
        <dbReference type="ARBA" id="ARBA00022729"/>
    </source>
</evidence>
<evidence type="ECO:0000256" key="1">
    <source>
        <dbReference type="ARBA" id="ARBA00007164"/>
    </source>
</evidence>
<dbReference type="RefSeq" id="WP_338209950.1">
    <property type="nucleotide sequence ID" value="NZ_JAYMFF010000009.1"/>
</dbReference>
<protein>
    <submittedName>
        <fullName evidence="11">D-alanyl-D-alanine carboxypeptidase family protein</fullName>
        <ecNumber evidence="11">3.4.-.-</ecNumber>
    </submittedName>
</protein>
<feature type="signal peptide" evidence="9">
    <location>
        <begin position="1"/>
        <end position="39"/>
    </location>
</feature>
<accession>A0ABU6IHH1</accession>
<dbReference type="Pfam" id="PF00768">
    <property type="entry name" value="Peptidase_S11"/>
    <property type="match status" value="1"/>
</dbReference>
<evidence type="ECO:0000259" key="10">
    <source>
        <dbReference type="Pfam" id="PF00768"/>
    </source>
</evidence>
<comment type="similarity">
    <text evidence="1 7">Belongs to the peptidase S11 family.</text>
</comment>
<evidence type="ECO:0000256" key="8">
    <source>
        <dbReference type="SAM" id="MobiDB-lite"/>
    </source>
</evidence>
<dbReference type="InterPro" id="IPR012338">
    <property type="entry name" value="Beta-lactam/transpept-like"/>
</dbReference>
<evidence type="ECO:0000256" key="5">
    <source>
        <dbReference type="ARBA" id="ARBA00022984"/>
    </source>
</evidence>
<gene>
    <name evidence="11" type="ORF">VIN30_05510</name>
</gene>